<dbReference type="AlphaFoldDB" id="A0A840V2X0"/>
<proteinExistence type="predicted"/>
<comment type="caution">
    <text evidence="1">The sequence shown here is derived from an EMBL/GenBank/DDBJ whole genome shotgun (WGS) entry which is preliminary data.</text>
</comment>
<sequence>MINFQHVDSQSADEALGSILDELPVPDDASLEPGSYMTFGVAGFSLGELGKLLDGLLMQYFKAEEISCSVEKI</sequence>
<accession>A0A840V2X0</accession>
<evidence type="ECO:0000313" key="1">
    <source>
        <dbReference type="EMBL" id="MBB5351823.1"/>
    </source>
</evidence>
<keyword evidence="2" id="KW-1185">Reference proteome</keyword>
<dbReference type="RefSeq" id="WP_184018345.1">
    <property type="nucleotide sequence ID" value="NZ_JACHFD010000009.1"/>
</dbReference>
<gene>
    <name evidence="1" type="ORF">HNR46_002062</name>
</gene>
<name>A0A840V2X0_9BACT</name>
<protein>
    <submittedName>
        <fullName evidence="1">Uncharacterized protein</fullName>
    </submittedName>
</protein>
<evidence type="ECO:0000313" key="2">
    <source>
        <dbReference type="Proteomes" id="UP000557717"/>
    </source>
</evidence>
<organism evidence="1 2">
    <name type="scientific">Haloferula luteola</name>
    <dbReference type="NCBI Taxonomy" id="595692"/>
    <lineage>
        <taxon>Bacteria</taxon>
        <taxon>Pseudomonadati</taxon>
        <taxon>Verrucomicrobiota</taxon>
        <taxon>Verrucomicrobiia</taxon>
        <taxon>Verrucomicrobiales</taxon>
        <taxon>Verrucomicrobiaceae</taxon>
        <taxon>Haloferula</taxon>
    </lineage>
</organism>
<reference evidence="1 2" key="1">
    <citation type="submission" date="2020-08" db="EMBL/GenBank/DDBJ databases">
        <title>Genomic Encyclopedia of Type Strains, Phase IV (KMG-IV): sequencing the most valuable type-strain genomes for metagenomic binning, comparative biology and taxonomic classification.</title>
        <authorList>
            <person name="Goeker M."/>
        </authorList>
    </citation>
    <scope>NUCLEOTIDE SEQUENCE [LARGE SCALE GENOMIC DNA]</scope>
    <source>
        <strain evidence="1 2">YC6886</strain>
    </source>
</reference>
<dbReference type="EMBL" id="JACHFD010000009">
    <property type="protein sequence ID" value="MBB5351823.1"/>
    <property type="molecule type" value="Genomic_DNA"/>
</dbReference>
<dbReference type="Proteomes" id="UP000557717">
    <property type="component" value="Unassembled WGS sequence"/>
</dbReference>